<sequence>MDEGNPIQWNKSPLVKSVKNKQGEDAIFKLDWIGIEWNCTRLFEIQITIIINGKYHFNNLELIRKLFRRLENWS</sequence>
<keyword evidence="2" id="KW-1185">Reference proteome</keyword>
<dbReference type="Proteomes" id="UP001165063">
    <property type="component" value="Unassembled WGS sequence"/>
</dbReference>
<reference evidence="1" key="1">
    <citation type="submission" date="2023-04" db="EMBL/GenBank/DDBJ databases">
        <title>Ambrosiozyma monospora NBRC 1965.</title>
        <authorList>
            <person name="Ichikawa N."/>
            <person name="Sato H."/>
            <person name="Tonouchi N."/>
        </authorList>
    </citation>
    <scope>NUCLEOTIDE SEQUENCE</scope>
    <source>
        <strain evidence="1">NBRC 1965</strain>
    </source>
</reference>
<comment type="caution">
    <text evidence="1">The sequence shown here is derived from an EMBL/GenBank/DDBJ whole genome shotgun (WGS) entry which is preliminary data.</text>
</comment>
<gene>
    <name evidence="1" type="ORF">Amon01_001002700</name>
</gene>
<evidence type="ECO:0000313" key="1">
    <source>
        <dbReference type="EMBL" id="GME81884.1"/>
    </source>
</evidence>
<organism evidence="1 2">
    <name type="scientific">Ambrosiozyma monospora</name>
    <name type="common">Yeast</name>
    <name type="synonym">Endomycopsis monosporus</name>
    <dbReference type="NCBI Taxonomy" id="43982"/>
    <lineage>
        <taxon>Eukaryota</taxon>
        <taxon>Fungi</taxon>
        <taxon>Dikarya</taxon>
        <taxon>Ascomycota</taxon>
        <taxon>Saccharomycotina</taxon>
        <taxon>Pichiomycetes</taxon>
        <taxon>Pichiales</taxon>
        <taxon>Pichiaceae</taxon>
        <taxon>Ambrosiozyma</taxon>
    </lineage>
</organism>
<dbReference type="AlphaFoldDB" id="A0A9W6TA60"/>
<dbReference type="EMBL" id="BSXU01015112">
    <property type="protein sequence ID" value="GME81884.1"/>
    <property type="molecule type" value="Genomic_DNA"/>
</dbReference>
<evidence type="ECO:0000313" key="2">
    <source>
        <dbReference type="Proteomes" id="UP001165063"/>
    </source>
</evidence>
<proteinExistence type="predicted"/>
<name>A0A9W6TA60_AMBMO</name>
<protein>
    <submittedName>
        <fullName evidence="1">Unnamed protein product</fullName>
    </submittedName>
</protein>
<accession>A0A9W6TA60</accession>